<evidence type="ECO:0000313" key="2">
    <source>
        <dbReference type="Proteomes" id="UP001286456"/>
    </source>
</evidence>
<comment type="caution">
    <text evidence="1">The sequence shown here is derived from an EMBL/GenBank/DDBJ whole genome shotgun (WGS) entry which is preliminary data.</text>
</comment>
<reference evidence="1" key="2">
    <citation type="submission" date="2023-06" db="EMBL/GenBank/DDBJ databases">
        <authorList>
            <consortium name="Lawrence Berkeley National Laboratory"/>
            <person name="Haridas S."/>
            <person name="Hensen N."/>
            <person name="Bonometti L."/>
            <person name="Westerberg I."/>
            <person name="Brannstrom I.O."/>
            <person name="Guillou S."/>
            <person name="Cros-Aarteil S."/>
            <person name="Calhoun S."/>
            <person name="Kuo A."/>
            <person name="Mondo S."/>
            <person name="Pangilinan J."/>
            <person name="Riley R."/>
            <person name="Labutti K."/>
            <person name="Andreopoulos B."/>
            <person name="Lipzen A."/>
            <person name="Chen C."/>
            <person name="Yanf M."/>
            <person name="Daum C."/>
            <person name="Ng V."/>
            <person name="Clum A."/>
            <person name="Steindorff A."/>
            <person name="Ohm R."/>
            <person name="Martin F."/>
            <person name="Silar P."/>
            <person name="Natvig D."/>
            <person name="Lalanne C."/>
            <person name="Gautier V."/>
            <person name="Ament-Velasquez S.L."/>
            <person name="Kruys A."/>
            <person name="Hutchinson M.I."/>
            <person name="Powell A.J."/>
            <person name="Barry K."/>
            <person name="Miller A.N."/>
            <person name="Grigoriev I.V."/>
            <person name="Debuchy R."/>
            <person name="Gladieux P."/>
            <person name="Thoren M.H."/>
            <person name="Johannesson H."/>
        </authorList>
    </citation>
    <scope>NUCLEOTIDE SEQUENCE</scope>
    <source>
        <strain evidence="1">SMH4131-1</strain>
    </source>
</reference>
<dbReference type="Proteomes" id="UP001286456">
    <property type="component" value="Unassembled WGS sequence"/>
</dbReference>
<gene>
    <name evidence="1" type="ORF">B0T19DRAFT_416067</name>
</gene>
<reference evidence="1" key="1">
    <citation type="journal article" date="2023" name="Mol. Phylogenet. Evol.">
        <title>Genome-scale phylogeny and comparative genomics of the fungal order Sordariales.</title>
        <authorList>
            <person name="Hensen N."/>
            <person name="Bonometti L."/>
            <person name="Westerberg I."/>
            <person name="Brannstrom I.O."/>
            <person name="Guillou S."/>
            <person name="Cros-Aarteil S."/>
            <person name="Calhoun S."/>
            <person name="Haridas S."/>
            <person name="Kuo A."/>
            <person name="Mondo S."/>
            <person name="Pangilinan J."/>
            <person name="Riley R."/>
            <person name="LaButti K."/>
            <person name="Andreopoulos B."/>
            <person name="Lipzen A."/>
            <person name="Chen C."/>
            <person name="Yan M."/>
            <person name="Daum C."/>
            <person name="Ng V."/>
            <person name="Clum A."/>
            <person name="Steindorff A."/>
            <person name="Ohm R.A."/>
            <person name="Martin F."/>
            <person name="Silar P."/>
            <person name="Natvig D.O."/>
            <person name="Lalanne C."/>
            <person name="Gautier V."/>
            <person name="Ament-Velasquez S.L."/>
            <person name="Kruys A."/>
            <person name="Hutchinson M.I."/>
            <person name="Powell A.J."/>
            <person name="Barry K."/>
            <person name="Miller A.N."/>
            <person name="Grigoriev I.V."/>
            <person name="Debuchy R."/>
            <person name="Gladieux P."/>
            <person name="Hiltunen Thoren M."/>
            <person name="Johannesson H."/>
        </authorList>
    </citation>
    <scope>NUCLEOTIDE SEQUENCE</scope>
    <source>
        <strain evidence="1">SMH4131-1</strain>
    </source>
</reference>
<accession>A0AAE0MIR9</accession>
<proteinExistence type="predicted"/>
<dbReference type="EMBL" id="JAUEPO010000002">
    <property type="protein sequence ID" value="KAK3332584.1"/>
    <property type="molecule type" value="Genomic_DNA"/>
</dbReference>
<protein>
    <submittedName>
        <fullName evidence="1">Uncharacterized protein</fullName>
    </submittedName>
</protein>
<evidence type="ECO:0000313" key="1">
    <source>
        <dbReference type="EMBL" id="KAK3332584.1"/>
    </source>
</evidence>
<keyword evidence="2" id="KW-1185">Reference proteome</keyword>
<sequence length="221" mass="25891">MDEDDAREAQETATVIRRSLKLFNMTKWGFVILRCTYSSQEKWEKLLARLKQRSREYFALAGMPEVYETMAWTVIEDREALDGADYVEGSLRSAQFDWVDEDAQGVQADEWSPCPCPRYFFYLHVDEEGLESGLSEEPETVLGTQGCLTLVRADVVLLNVTFRDEDEEQREEEVVELDEERLLDWRKKVKIHRIIDVYETFIPQGLDRWYYTPVEHGVCLA</sequence>
<dbReference type="AlphaFoldDB" id="A0AAE0MIR9"/>
<organism evidence="1 2">
    <name type="scientific">Cercophora scortea</name>
    <dbReference type="NCBI Taxonomy" id="314031"/>
    <lineage>
        <taxon>Eukaryota</taxon>
        <taxon>Fungi</taxon>
        <taxon>Dikarya</taxon>
        <taxon>Ascomycota</taxon>
        <taxon>Pezizomycotina</taxon>
        <taxon>Sordariomycetes</taxon>
        <taxon>Sordariomycetidae</taxon>
        <taxon>Sordariales</taxon>
        <taxon>Lasiosphaeriaceae</taxon>
        <taxon>Cercophora</taxon>
    </lineage>
</organism>
<name>A0AAE0MIR9_9PEZI</name>